<dbReference type="EMBL" id="LGRX02010173">
    <property type="protein sequence ID" value="KAK3270825.1"/>
    <property type="molecule type" value="Genomic_DNA"/>
</dbReference>
<feature type="transmembrane region" description="Helical" evidence="1">
    <location>
        <begin position="41"/>
        <end position="60"/>
    </location>
</feature>
<keyword evidence="1" id="KW-0472">Membrane</keyword>
<dbReference type="AlphaFoldDB" id="A0AAE0G430"/>
<comment type="caution">
    <text evidence="2">The sequence shown here is derived from an EMBL/GenBank/DDBJ whole genome shotgun (WGS) entry which is preliminary data.</text>
</comment>
<gene>
    <name evidence="2" type="ORF">CYMTET_20792</name>
</gene>
<keyword evidence="3" id="KW-1185">Reference proteome</keyword>
<organism evidence="2 3">
    <name type="scientific">Cymbomonas tetramitiformis</name>
    <dbReference type="NCBI Taxonomy" id="36881"/>
    <lineage>
        <taxon>Eukaryota</taxon>
        <taxon>Viridiplantae</taxon>
        <taxon>Chlorophyta</taxon>
        <taxon>Pyramimonadophyceae</taxon>
        <taxon>Pyramimonadales</taxon>
        <taxon>Pyramimonadaceae</taxon>
        <taxon>Cymbomonas</taxon>
    </lineage>
</organism>
<feature type="non-terminal residue" evidence="2">
    <location>
        <position position="1"/>
    </location>
</feature>
<accession>A0AAE0G430</accession>
<name>A0AAE0G430_9CHLO</name>
<proteinExistence type="predicted"/>
<dbReference type="Proteomes" id="UP001190700">
    <property type="component" value="Unassembled WGS sequence"/>
</dbReference>
<keyword evidence="1" id="KW-0812">Transmembrane</keyword>
<sequence>TRAPQGQPPMVLAELCYEISRRIFQTGVVVVVSMLMGENAALIYSLIFSVVALVVHQAYWPFLNNSLNRLQLFILGNQFIIQTILIMFKLGSDSSTLGTSVLLLQMGKTLLAENRRLIAAVNNMTGKRHCD</sequence>
<protein>
    <submittedName>
        <fullName evidence="2">Uncharacterized protein</fullName>
    </submittedName>
</protein>
<evidence type="ECO:0000256" key="1">
    <source>
        <dbReference type="SAM" id="Phobius"/>
    </source>
</evidence>
<evidence type="ECO:0000313" key="3">
    <source>
        <dbReference type="Proteomes" id="UP001190700"/>
    </source>
</evidence>
<evidence type="ECO:0000313" key="2">
    <source>
        <dbReference type="EMBL" id="KAK3270825.1"/>
    </source>
</evidence>
<keyword evidence="1" id="KW-1133">Transmembrane helix</keyword>
<feature type="transmembrane region" description="Helical" evidence="1">
    <location>
        <begin position="72"/>
        <end position="90"/>
    </location>
</feature>
<reference evidence="2 3" key="1">
    <citation type="journal article" date="2015" name="Genome Biol. Evol.">
        <title>Comparative Genomics of a Bacterivorous Green Alga Reveals Evolutionary Causalities and Consequences of Phago-Mixotrophic Mode of Nutrition.</title>
        <authorList>
            <person name="Burns J.A."/>
            <person name="Paasch A."/>
            <person name="Narechania A."/>
            <person name="Kim E."/>
        </authorList>
    </citation>
    <scope>NUCLEOTIDE SEQUENCE [LARGE SCALE GENOMIC DNA]</scope>
    <source>
        <strain evidence="2 3">PLY_AMNH</strain>
    </source>
</reference>